<dbReference type="AlphaFoldDB" id="A0A1H4MSB2"/>
<feature type="domain" description="Gfo/Idh/MocA-like oxidoreductase N-terminal" evidence="1">
    <location>
        <begin position="5"/>
        <end position="112"/>
    </location>
</feature>
<dbReference type="EMBL" id="FNTJ01000001">
    <property type="protein sequence ID" value="SEB85926.1"/>
    <property type="molecule type" value="Genomic_DNA"/>
</dbReference>
<dbReference type="InterPro" id="IPR055170">
    <property type="entry name" value="GFO_IDH_MocA-like_dom"/>
</dbReference>
<dbReference type="RefSeq" id="WP_092313928.1">
    <property type="nucleotide sequence ID" value="NZ_FNTJ01000001.1"/>
</dbReference>
<dbReference type="Gene3D" id="3.40.50.720">
    <property type="entry name" value="NAD(P)-binding Rossmann-like Domain"/>
    <property type="match status" value="1"/>
</dbReference>
<dbReference type="Gene3D" id="3.30.360.10">
    <property type="entry name" value="Dihydrodipicolinate Reductase, domain 2"/>
    <property type="match status" value="1"/>
</dbReference>
<dbReference type="SUPFAM" id="SSF55347">
    <property type="entry name" value="Glyceraldehyde-3-phosphate dehydrogenase-like, C-terminal domain"/>
    <property type="match status" value="1"/>
</dbReference>
<dbReference type="PANTHER" id="PTHR43249:SF1">
    <property type="entry name" value="D-GLUCOSIDE 3-DEHYDROGENASE"/>
    <property type="match status" value="1"/>
</dbReference>
<name>A0A1H4MSB2_9PSED</name>
<dbReference type="Pfam" id="PF22725">
    <property type="entry name" value="GFO_IDH_MocA_C3"/>
    <property type="match status" value="1"/>
</dbReference>
<dbReference type="InterPro" id="IPR000683">
    <property type="entry name" value="Gfo/Idh/MocA-like_OxRdtase_N"/>
</dbReference>
<proteinExistence type="predicted"/>
<keyword evidence="4" id="KW-1185">Reference proteome</keyword>
<dbReference type="PANTHER" id="PTHR43249">
    <property type="entry name" value="UDP-N-ACETYL-2-AMINO-2-DEOXY-D-GLUCURONATE OXIDASE"/>
    <property type="match status" value="1"/>
</dbReference>
<accession>A0A1H4MSB2</accession>
<dbReference type="Proteomes" id="UP000198982">
    <property type="component" value="Unassembled WGS sequence"/>
</dbReference>
<dbReference type="GO" id="GO:0000166">
    <property type="term" value="F:nucleotide binding"/>
    <property type="evidence" value="ECO:0007669"/>
    <property type="project" value="InterPro"/>
</dbReference>
<protein>
    <submittedName>
        <fullName evidence="3">Oxidoreductase</fullName>
    </submittedName>
</protein>
<dbReference type="InterPro" id="IPR036291">
    <property type="entry name" value="NAD(P)-bd_dom_sf"/>
</dbReference>
<evidence type="ECO:0000259" key="2">
    <source>
        <dbReference type="Pfam" id="PF22725"/>
    </source>
</evidence>
<gene>
    <name evidence="3" type="ORF">SAMN05216178_2528</name>
</gene>
<evidence type="ECO:0000313" key="4">
    <source>
        <dbReference type="Proteomes" id="UP000198982"/>
    </source>
</evidence>
<reference evidence="4" key="1">
    <citation type="submission" date="2016-10" db="EMBL/GenBank/DDBJ databases">
        <authorList>
            <person name="Varghese N."/>
            <person name="Submissions S."/>
        </authorList>
    </citation>
    <scope>NUCLEOTIDE SEQUENCE [LARGE SCALE GENOMIC DNA]</scope>
    <source>
        <strain evidence="4">DSM 9751</strain>
    </source>
</reference>
<dbReference type="Pfam" id="PF01408">
    <property type="entry name" value="GFO_IDH_MocA"/>
    <property type="match status" value="1"/>
</dbReference>
<dbReference type="SUPFAM" id="SSF51735">
    <property type="entry name" value="NAD(P)-binding Rossmann-fold domains"/>
    <property type="match status" value="1"/>
</dbReference>
<feature type="domain" description="GFO/IDH/MocA-like oxidoreductase" evidence="2">
    <location>
        <begin position="131"/>
        <end position="273"/>
    </location>
</feature>
<evidence type="ECO:0000259" key="1">
    <source>
        <dbReference type="Pfam" id="PF01408"/>
    </source>
</evidence>
<organism evidence="3 4">
    <name type="scientific">Pseudomonas saponiphila</name>
    <dbReference type="NCBI Taxonomy" id="556534"/>
    <lineage>
        <taxon>Bacteria</taxon>
        <taxon>Pseudomonadati</taxon>
        <taxon>Pseudomonadota</taxon>
        <taxon>Gammaproteobacteria</taxon>
        <taxon>Pseudomonadales</taxon>
        <taxon>Pseudomonadaceae</taxon>
        <taxon>Pseudomonas</taxon>
    </lineage>
</organism>
<sequence>MIEPRVALVGAGWVVRQVWAPLLVQQQAQIVSVIDPQADAAGAFPALAPAPRWHRCMSDQALRGCNLALICSPNVHHVHQALRAMDQGLHVILEKPACLSLAEAECLIQRSRASATELLVSAAASHRSDVRALVAAVAGGAIGTLHCLDISWRRQRGIPRPGSWFTQAGQALAGSGADLGWHLLEVALQVLDYPLVEAALYHHVAAPGDAGEHQASWRAEQAAAAEARIEVESQSFSCLKVEGGPLIRMSTAWASHQERDATRITLYGSAGELQLHTTFGFSQNRVAQPSLTLTVDGRTTPLAFAAEDNVAPYRAFLRQHLATLGSSPQAREGEYRKLRSLASAMSALYPHLSSSGAAPSVQ</sequence>
<evidence type="ECO:0000313" key="3">
    <source>
        <dbReference type="EMBL" id="SEB85926.1"/>
    </source>
</evidence>
<dbReference type="InterPro" id="IPR052515">
    <property type="entry name" value="Gfo/Idh/MocA_Oxidoreductase"/>
</dbReference>